<dbReference type="GO" id="GO:0005886">
    <property type="term" value="C:plasma membrane"/>
    <property type="evidence" value="ECO:0007669"/>
    <property type="project" value="UniProtKB-SubCell"/>
</dbReference>
<feature type="compositionally biased region" description="Polar residues" evidence="8">
    <location>
        <begin position="46"/>
        <end position="57"/>
    </location>
</feature>
<keyword evidence="6" id="KW-0564">Palmitate</keyword>
<name>Q93PM4_MYCAA</name>
<feature type="region of interest" description="Disordered" evidence="8">
    <location>
        <begin position="28"/>
        <end position="81"/>
    </location>
</feature>
<dbReference type="InterPro" id="IPR009975">
    <property type="entry name" value="P30"/>
</dbReference>
<sequence length="267" mass="29202">MKLKQLLNLGTALTATFSIPFVAAKCSEDDKKEKVTKPKNEPTKPVDNSKTNDNSNEMVGGNSNLSNSINSSNSSTQNHFGAETNAKESPALNDLYSENPATPIFKYEKGIKESSEGSKNEGDKVIAGKEAIYKDIDFDISKVKITIDKKDLKDEDLISPKKGSHKQLFFNTYKDKTKVSGKLEKDQKPWGGIAIGSVTGLPKNYSIANADSPLYISKKDKKGTAKPNGFVNVEKDGGNLKIKFRFFKFNKGGNSTVSTKVYEAIIS</sequence>
<keyword evidence="7" id="KW-0449">Lipoprotein</keyword>
<proteinExistence type="predicted"/>
<dbReference type="InterPro" id="IPR049890">
    <property type="entry name" value="VlpA-F-like_signal"/>
</dbReference>
<dbReference type="Pfam" id="PF07390">
    <property type="entry name" value="P30"/>
    <property type="match status" value="1"/>
</dbReference>
<accession>Q93PM4</accession>
<evidence type="ECO:0000313" key="9">
    <source>
        <dbReference type="EMBL" id="AAK84823.1"/>
    </source>
</evidence>
<gene>
    <name evidence="9" type="primary">p30</name>
</gene>
<evidence type="ECO:0000256" key="8">
    <source>
        <dbReference type="SAM" id="MobiDB-lite"/>
    </source>
</evidence>
<reference evidence="9" key="1">
    <citation type="journal article" date="2001" name="J. Clin. Microbiol.">
        <title>Characterization and analysis of a stable serotype-associated membrane protein (P30) of Mycoplasma agalactiae.</title>
        <authorList>
            <person name="Fleury B."/>
            <person name="Bergonier D."/>
            <person name="Berthelot X."/>
            <person name="Schlatter Y."/>
            <person name="Frey J."/>
            <person name="Vilei E.M."/>
        </authorList>
    </citation>
    <scope>NUCLEOTIDE SEQUENCE</scope>
    <source>
        <strain evidence="9">7314</strain>
    </source>
</reference>
<keyword evidence="3" id="KW-0732">Signal</keyword>
<feature type="compositionally biased region" description="Low complexity" evidence="8">
    <location>
        <begin position="62"/>
        <end position="75"/>
    </location>
</feature>
<evidence type="ECO:0000256" key="2">
    <source>
        <dbReference type="ARBA" id="ARBA00022475"/>
    </source>
</evidence>
<evidence type="ECO:0000256" key="1">
    <source>
        <dbReference type="ARBA" id="ARBA00004193"/>
    </source>
</evidence>
<dbReference type="EMBL" id="AF327869">
    <property type="protein sequence ID" value="AAK84823.1"/>
    <property type="molecule type" value="Genomic_DNA"/>
</dbReference>
<dbReference type="AlphaFoldDB" id="Q93PM4"/>
<comment type="subcellular location">
    <subcellularLocation>
        <location evidence="1">Cell membrane</location>
        <topology evidence="1">Lipid-anchor</topology>
    </subcellularLocation>
</comment>
<feature type="compositionally biased region" description="Basic and acidic residues" evidence="8">
    <location>
        <begin position="28"/>
        <end position="44"/>
    </location>
</feature>
<keyword evidence="5" id="KW-0472">Membrane</keyword>
<organism evidence="9">
    <name type="scientific">Mycoplasmopsis agalactiae</name>
    <name type="common">Mycoplasma agalactiae</name>
    <dbReference type="NCBI Taxonomy" id="2110"/>
    <lineage>
        <taxon>Bacteria</taxon>
        <taxon>Bacillati</taxon>
        <taxon>Mycoplasmatota</taxon>
        <taxon>Mycoplasmoidales</taxon>
        <taxon>Metamycoplasmataceae</taxon>
        <taxon>Mycoplasmopsis</taxon>
    </lineage>
</organism>
<evidence type="ECO:0000256" key="3">
    <source>
        <dbReference type="ARBA" id="ARBA00022729"/>
    </source>
</evidence>
<keyword evidence="2" id="KW-1003">Cell membrane</keyword>
<evidence type="ECO:0000256" key="5">
    <source>
        <dbReference type="ARBA" id="ARBA00023136"/>
    </source>
</evidence>
<evidence type="ECO:0000256" key="7">
    <source>
        <dbReference type="ARBA" id="ARBA00023288"/>
    </source>
</evidence>
<keyword evidence="4" id="KW-0677">Repeat</keyword>
<evidence type="ECO:0000256" key="6">
    <source>
        <dbReference type="ARBA" id="ARBA00023139"/>
    </source>
</evidence>
<dbReference type="NCBIfam" id="NF033817">
    <property type="entry name" value="Mplas_variab_LP"/>
    <property type="match status" value="1"/>
</dbReference>
<evidence type="ECO:0000256" key="4">
    <source>
        <dbReference type="ARBA" id="ARBA00022737"/>
    </source>
</evidence>
<protein>
    <submittedName>
        <fullName evidence="9">p30</fullName>
    </submittedName>
</protein>